<feature type="domain" description="Pyruvate carboxyltransferase" evidence="2">
    <location>
        <begin position="2"/>
        <end position="252"/>
    </location>
</feature>
<dbReference type="PROSITE" id="PS50991">
    <property type="entry name" value="PYR_CT"/>
    <property type="match status" value="1"/>
</dbReference>
<dbReference type="RefSeq" id="WP_069781226.1">
    <property type="nucleotide sequence ID" value="NZ_CP017248.1"/>
</dbReference>
<dbReference type="GO" id="GO:0003852">
    <property type="term" value="F:2-isopropylmalate synthase activity"/>
    <property type="evidence" value="ECO:0007669"/>
    <property type="project" value="TreeGrafter"/>
</dbReference>
<dbReference type="InterPro" id="IPR050073">
    <property type="entry name" value="2-IPM_HCS-like"/>
</dbReference>
<evidence type="ECO:0000313" key="4">
    <source>
        <dbReference type="Proteomes" id="UP000094960"/>
    </source>
</evidence>
<keyword evidence="1" id="KW-0464">Manganese</keyword>
<protein>
    <recommendedName>
        <fullName evidence="2">Pyruvate carboxyltransferase domain-containing protein</fullName>
    </recommendedName>
</protein>
<accession>A0A1D7YGN9</accession>
<dbReference type="AlphaFoldDB" id="A0A1D7YGN9"/>
<evidence type="ECO:0000259" key="2">
    <source>
        <dbReference type="PROSITE" id="PS50991"/>
    </source>
</evidence>
<reference evidence="4" key="1">
    <citation type="submission" date="2016-09" db="EMBL/GenBank/DDBJ databases">
        <title>Streptomyces puniciscabiei strain:TW1S1 Genome sequencing and assembly.</title>
        <authorList>
            <person name="Kim M.-K."/>
            <person name="Kim S.B."/>
        </authorList>
    </citation>
    <scope>NUCLEOTIDE SEQUENCE [LARGE SCALE GENOMIC DNA]</scope>
    <source>
        <strain evidence="4">TW1S1</strain>
    </source>
</reference>
<evidence type="ECO:0000256" key="1">
    <source>
        <dbReference type="ARBA" id="ARBA00023211"/>
    </source>
</evidence>
<dbReference type="GO" id="GO:0009098">
    <property type="term" value="P:L-leucine biosynthetic process"/>
    <property type="evidence" value="ECO:0007669"/>
    <property type="project" value="TreeGrafter"/>
</dbReference>
<dbReference type="InterPro" id="IPR013785">
    <property type="entry name" value="Aldolase_TIM"/>
</dbReference>
<sequence length="311" mass="33469">MVTNLDVTLRDGGYRNNFDFSLDYAVHHASESVAAGVEWVEIGYRKGSFQPKPGVGLTGVGADDYIRAMAEVIPPERICMILHPKNIEDDDLTRMFDAGVRLVRFCLPSKTPEPGLTMLRKAADIGFTTTVNITRVSQLDRRRLVELAALSEDAGADVIYLADSNGSLLPDEVSRLVTLVRSVTDAAIGLHAHNNLGLALANSIAAVDAGATWIDSSVLGMGKGPGNLITEQWLAYLGRAGRADRYDLGRILTLAHRMESEIAEAKPSLPLPDLVLGHFDLSVEERGKLPVDHIGATFSAARELTSAVVAA</sequence>
<gene>
    <name evidence="3" type="ORF">BFF78_29760</name>
</gene>
<dbReference type="Gene3D" id="3.20.20.70">
    <property type="entry name" value="Aldolase class I"/>
    <property type="match status" value="1"/>
</dbReference>
<evidence type="ECO:0000313" key="3">
    <source>
        <dbReference type="EMBL" id="AOR34680.1"/>
    </source>
</evidence>
<keyword evidence="4" id="KW-1185">Reference proteome</keyword>
<dbReference type="EMBL" id="CP017248">
    <property type="protein sequence ID" value="AOR34680.1"/>
    <property type="molecule type" value="Genomic_DNA"/>
</dbReference>
<dbReference type="Pfam" id="PF00682">
    <property type="entry name" value="HMGL-like"/>
    <property type="match status" value="1"/>
</dbReference>
<proteinExistence type="predicted"/>
<organism evidence="3 4">
    <name type="scientific">Streptomyces fodineus</name>
    <dbReference type="NCBI Taxonomy" id="1904616"/>
    <lineage>
        <taxon>Bacteria</taxon>
        <taxon>Bacillati</taxon>
        <taxon>Actinomycetota</taxon>
        <taxon>Actinomycetes</taxon>
        <taxon>Kitasatosporales</taxon>
        <taxon>Streptomycetaceae</taxon>
        <taxon>Streptomyces</taxon>
    </lineage>
</organism>
<dbReference type="Proteomes" id="UP000094960">
    <property type="component" value="Chromosome"/>
</dbReference>
<dbReference type="SUPFAM" id="SSF51569">
    <property type="entry name" value="Aldolase"/>
    <property type="match status" value="1"/>
</dbReference>
<dbReference type="InterPro" id="IPR000891">
    <property type="entry name" value="PYR_CT"/>
</dbReference>
<dbReference type="PANTHER" id="PTHR10277">
    <property type="entry name" value="HOMOCITRATE SYNTHASE-RELATED"/>
    <property type="match status" value="1"/>
</dbReference>
<dbReference type="PANTHER" id="PTHR10277:SF9">
    <property type="entry name" value="2-ISOPROPYLMALATE SYNTHASE 1, CHLOROPLASTIC-RELATED"/>
    <property type="match status" value="1"/>
</dbReference>
<dbReference type="KEGG" id="spun:BFF78_29760"/>
<name>A0A1D7YGN9_9ACTN</name>